<feature type="domain" description="RanBP2-type" evidence="5">
    <location>
        <begin position="181"/>
        <end position="207"/>
    </location>
</feature>
<dbReference type="InterPro" id="IPR001876">
    <property type="entry name" value="Znf_RanBP2"/>
</dbReference>
<feature type="region of interest" description="Disordered" evidence="4">
    <location>
        <begin position="1"/>
        <end position="28"/>
    </location>
</feature>
<dbReference type="Proteomes" id="UP001417504">
    <property type="component" value="Unassembled WGS sequence"/>
</dbReference>
<evidence type="ECO:0000313" key="6">
    <source>
        <dbReference type="EMBL" id="KAK9144598.1"/>
    </source>
</evidence>
<sequence length="254" mass="26647">MASAKVDSVGKFGSKRSRNDAPRNEGDWTCPQCGNVNFGFRTVCNRGKCGATRPTTPVAARMGSVPPSGSFSYSPYYLGGGGAPPPPVPPIIPSSYGPPFSVPVVRYDYGAPTSASGPYGLLSPYPGSFSEIGYGARAAVAGYGFGVQGSPLPTPGQWSRDIADNNASRKRRGGPNGMSQGDWICPKCDNINFAFRTNCNMKKCGTPRPSSGPQSCSGVPEGSWTCSKCENVNYPFRTICNRKGCGSEKPASGK</sequence>
<evidence type="ECO:0000256" key="1">
    <source>
        <dbReference type="ARBA" id="ARBA00022723"/>
    </source>
</evidence>
<proteinExistence type="predicted"/>
<gene>
    <name evidence="6" type="ORF">Sjap_004501</name>
</gene>
<feature type="compositionally biased region" description="Basic and acidic residues" evidence="4">
    <location>
        <begin position="17"/>
        <end position="26"/>
    </location>
</feature>
<dbReference type="AlphaFoldDB" id="A0AAP0K2D1"/>
<evidence type="ECO:0000313" key="7">
    <source>
        <dbReference type="Proteomes" id="UP001417504"/>
    </source>
</evidence>
<dbReference type="EMBL" id="JBBNAE010000002">
    <property type="protein sequence ID" value="KAK9144598.1"/>
    <property type="molecule type" value="Genomic_DNA"/>
</dbReference>
<evidence type="ECO:0000256" key="2">
    <source>
        <dbReference type="ARBA" id="ARBA00022771"/>
    </source>
</evidence>
<keyword evidence="3" id="KW-0862">Zinc</keyword>
<evidence type="ECO:0000256" key="4">
    <source>
        <dbReference type="SAM" id="MobiDB-lite"/>
    </source>
</evidence>
<dbReference type="PANTHER" id="PTHR12999">
    <property type="entry name" value="ZINC FINGER RAN-BINDING DOMAIN-CONTAINING PROTEIN 2 ZRANB2-RELATED"/>
    <property type="match status" value="1"/>
</dbReference>
<dbReference type="Gene3D" id="4.10.1060.10">
    <property type="entry name" value="Zinc finger, RanBP2-type"/>
    <property type="match status" value="3"/>
</dbReference>
<dbReference type="SMART" id="SM00547">
    <property type="entry name" value="ZnF_RBZ"/>
    <property type="match status" value="3"/>
</dbReference>
<keyword evidence="1" id="KW-0479">Metal-binding</keyword>
<accession>A0AAP0K2D1</accession>
<keyword evidence="2" id="KW-0863">Zinc-finger</keyword>
<name>A0AAP0K2D1_9MAGN</name>
<dbReference type="InterPro" id="IPR036443">
    <property type="entry name" value="Znf_RanBP2_sf"/>
</dbReference>
<reference evidence="6 7" key="1">
    <citation type="submission" date="2024-01" db="EMBL/GenBank/DDBJ databases">
        <title>Genome assemblies of Stephania.</title>
        <authorList>
            <person name="Yang L."/>
        </authorList>
    </citation>
    <scope>NUCLEOTIDE SEQUENCE [LARGE SCALE GENOMIC DNA]</scope>
    <source>
        <strain evidence="6">QJT</strain>
        <tissue evidence="6">Leaf</tissue>
    </source>
</reference>
<evidence type="ECO:0000256" key="3">
    <source>
        <dbReference type="ARBA" id="ARBA00022833"/>
    </source>
</evidence>
<feature type="domain" description="RanBP2-type" evidence="5">
    <location>
        <begin position="26"/>
        <end position="52"/>
    </location>
</feature>
<dbReference type="GO" id="GO:0008270">
    <property type="term" value="F:zinc ion binding"/>
    <property type="evidence" value="ECO:0007669"/>
    <property type="project" value="UniProtKB-KW"/>
</dbReference>
<evidence type="ECO:0000259" key="5">
    <source>
        <dbReference type="SMART" id="SM00547"/>
    </source>
</evidence>
<feature type="region of interest" description="Disordered" evidence="4">
    <location>
        <begin position="154"/>
        <end position="178"/>
    </location>
</feature>
<dbReference type="PANTHER" id="PTHR12999:SF24">
    <property type="entry name" value="RANBP2-TYPE DOMAIN-CONTAINING PROTEIN"/>
    <property type="match status" value="1"/>
</dbReference>
<protein>
    <recommendedName>
        <fullName evidence="5">RanBP2-type domain-containing protein</fullName>
    </recommendedName>
</protein>
<keyword evidence="7" id="KW-1185">Reference proteome</keyword>
<dbReference type="SUPFAM" id="SSF90209">
    <property type="entry name" value="Ran binding protein zinc finger-like"/>
    <property type="match status" value="3"/>
</dbReference>
<comment type="caution">
    <text evidence="6">The sequence shown here is derived from an EMBL/GenBank/DDBJ whole genome shotgun (WGS) entry which is preliminary data.</text>
</comment>
<organism evidence="6 7">
    <name type="scientific">Stephania japonica</name>
    <dbReference type="NCBI Taxonomy" id="461633"/>
    <lineage>
        <taxon>Eukaryota</taxon>
        <taxon>Viridiplantae</taxon>
        <taxon>Streptophyta</taxon>
        <taxon>Embryophyta</taxon>
        <taxon>Tracheophyta</taxon>
        <taxon>Spermatophyta</taxon>
        <taxon>Magnoliopsida</taxon>
        <taxon>Ranunculales</taxon>
        <taxon>Menispermaceae</taxon>
        <taxon>Menispermoideae</taxon>
        <taxon>Cissampelideae</taxon>
        <taxon>Stephania</taxon>
    </lineage>
</organism>
<dbReference type="Pfam" id="PF00641">
    <property type="entry name" value="Zn_ribbon_RanBP"/>
    <property type="match status" value="3"/>
</dbReference>
<feature type="domain" description="RanBP2-type" evidence="5">
    <location>
        <begin position="222"/>
        <end position="248"/>
    </location>
</feature>